<sequence length="109" mass="12379">WWSNFATNWNGVHIITPERTQLHIYTDASGSKGAGGVCEAQWFSIRIPRRYATRDIKFKELFAVVHALLCWGPQLSGSHVTFHIDNTNAFHALENLSIKSAPTMQLLRQ</sequence>
<evidence type="ECO:0008006" key="3">
    <source>
        <dbReference type="Google" id="ProtNLM"/>
    </source>
</evidence>
<feature type="non-terminal residue" evidence="1">
    <location>
        <position position="1"/>
    </location>
</feature>
<dbReference type="CDD" id="cd09275">
    <property type="entry name" value="RNase_HI_RT_DIRS1"/>
    <property type="match status" value="1"/>
</dbReference>
<comment type="caution">
    <text evidence="1">The sequence shown here is derived from an EMBL/GenBank/DDBJ whole genome shotgun (WGS) entry which is preliminary data.</text>
</comment>
<reference evidence="1 2" key="1">
    <citation type="journal article" date="2024" name="J Genomics">
        <title>Draft genome sequencing and assembly of Favolaschia claudopus CIRM-BRFM 2984 isolated from oak limbs.</title>
        <authorList>
            <person name="Navarro D."/>
            <person name="Drula E."/>
            <person name="Chaduli D."/>
            <person name="Cazenave R."/>
            <person name="Ahrendt S."/>
            <person name="Wang J."/>
            <person name="Lipzen A."/>
            <person name="Daum C."/>
            <person name="Barry K."/>
            <person name="Grigoriev I.V."/>
            <person name="Favel A."/>
            <person name="Rosso M.N."/>
            <person name="Martin F."/>
        </authorList>
    </citation>
    <scope>NUCLEOTIDE SEQUENCE [LARGE SCALE GENOMIC DNA]</scope>
    <source>
        <strain evidence="1 2">CIRM-BRFM 2984</strain>
    </source>
</reference>
<name>A0AAW0BML2_9AGAR</name>
<accession>A0AAW0BML2</accession>
<dbReference type="InterPro" id="IPR043502">
    <property type="entry name" value="DNA/RNA_pol_sf"/>
</dbReference>
<evidence type="ECO:0000313" key="1">
    <source>
        <dbReference type="EMBL" id="KAK7026556.1"/>
    </source>
</evidence>
<proteinExistence type="predicted"/>
<gene>
    <name evidence="1" type="ORF">R3P38DRAFT_2415795</name>
</gene>
<dbReference type="EMBL" id="JAWWNJ010000031">
    <property type="protein sequence ID" value="KAK7026556.1"/>
    <property type="molecule type" value="Genomic_DNA"/>
</dbReference>
<organism evidence="1 2">
    <name type="scientific">Favolaschia claudopus</name>
    <dbReference type="NCBI Taxonomy" id="2862362"/>
    <lineage>
        <taxon>Eukaryota</taxon>
        <taxon>Fungi</taxon>
        <taxon>Dikarya</taxon>
        <taxon>Basidiomycota</taxon>
        <taxon>Agaricomycotina</taxon>
        <taxon>Agaricomycetes</taxon>
        <taxon>Agaricomycetidae</taxon>
        <taxon>Agaricales</taxon>
        <taxon>Marasmiineae</taxon>
        <taxon>Mycenaceae</taxon>
        <taxon>Favolaschia</taxon>
    </lineage>
</organism>
<evidence type="ECO:0000313" key="2">
    <source>
        <dbReference type="Proteomes" id="UP001362999"/>
    </source>
</evidence>
<dbReference type="Proteomes" id="UP001362999">
    <property type="component" value="Unassembled WGS sequence"/>
</dbReference>
<dbReference type="SUPFAM" id="SSF56672">
    <property type="entry name" value="DNA/RNA polymerases"/>
    <property type="match status" value="1"/>
</dbReference>
<feature type="non-terminal residue" evidence="1">
    <location>
        <position position="109"/>
    </location>
</feature>
<dbReference type="AlphaFoldDB" id="A0AAW0BML2"/>
<protein>
    <recommendedName>
        <fullName evidence="3">RNase H type-1 domain-containing protein</fullName>
    </recommendedName>
</protein>
<keyword evidence="2" id="KW-1185">Reference proteome</keyword>